<feature type="domain" description="HTH lysR-type" evidence="5">
    <location>
        <begin position="1"/>
        <end position="58"/>
    </location>
</feature>
<evidence type="ECO:0000256" key="3">
    <source>
        <dbReference type="ARBA" id="ARBA00023125"/>
    </source>
</evidence>
<dbReference type="InterPro" id="IPR000847">
    <property type="entry name" value="LysR_HTH_N"/>
</dbReference>
<protein>
    <submittedName>
        <fullName evidence="6">LysR family transcriptional regulator</fullName>
    </submittedName>
</protein>
<gene>
    <name evidence="6" type="ORF">ACFFVI_00870</name>
</gene>
<dbReference type="EMBL" id="JBHMDM010000001">
    <property type="protein sequence ID" value="MFB9375510.1"/>
    <property type="molecule type" value="Genomic_DNA"/>
</dbReference>
<dbReference type="PANTHER" id="PTHR30346">
    <property type="entry name" value="TRANSCRIPTIONAL DUAL REGULATOR HCAR-RELATED"/>
    <property type="match status" value="1"/>
</dbReference>
<dbReference type="RefSeq" id="WP_380136216.1">
    <property type="nucleotide sequence ID" value="NZ_JBHLUI010000006.1"/>
</dbReference>
<name>A0ABV5LN32_9ACTN</name>
<evidence type="ECO:0000256" key="2">
    <source>
        <dbReference type="ARBA" id="ARBA00023015"/>
    </source>
</evidence>
<dbReference type="PRINTS" id="PR00039">
    <property type="entry name" value="HTHLYSR"/>
</dbReference>
<organism evidence="6 7">
    <name type="scientific">Kineococcus gynurae</name>
    <dbReference type="NCBI Taxonomy" id="452979"/>
    <lineage>
        <taxon>Bacteria</taxon>
        <taxon>Bacillati</taxon>
        <taxon>Actinomycetota</taxon>
        <taxon>Actinomycetes</taxon>
        <taxon>Kineosporiales</taxon>
        <taxon>Kineosporiaceae</taxon>
        <taxon>Kineococcus</taxon>
    </lineage>
</organism>
<evidence type="ECO:0000256" key="4">
    <source>
        <dbReference type="ARBA" id="ARBA00023163"/>
    </source>
</evidence>
<dbReference type="PANTHER" id="PTHR30346:SF29">
    <property type="entry name" value="LYSR SUBSTRATE-BINDING"/>
    <property type="match status" value="1"/>
</dbReference>
<dbReference type="InterPro" id="IPR005119">
    <property type="entry name" value="LysR_subst-bd"/>
</dbReference>
<keyword evidence="4" id="KW-0804">Transcription</keyword>
<reference evidence="6 7" key="1">
    <citation type="submission" date="2024-09" db="EMBL/GenBank/DDBJ databases">
        <authorList>
            <person name="Sun Q."/>
            <person name="Mori K."/>
        </authorList>
    </citation>
    <scope>NUCLEOTIDE SEQUENCE [LARGE SCALE GENOMIC DNA]</scope>
    <source>
        <strain evidence="6 7">TISTR 1856</strain>
    </source>
</reference>
<dbReference type="Pfam" id="PF03466">
    <property type="entry name" value="LysR_substrate"/>
    <property type="match status" value="1"/>
</dbReference>
<dbReference type="SUPFAM" id="SSF46785">
    <property type="entry name" value="Winged helix' DNA-binding domain"/>
    <property type="match status" value="1"/>
</dbReference>
<dbReference type="Pfam" id="PF00126">
    <property type="entry name" value="HTH_1"/>
    <property type="match status" value="1"/>
</dbReference>
<dbReference type="PROSITE" id="PS50931">
    <property type="entry name" value="HTH_LYSR"/>
    <property type="match status" value="1"/>
</dbReference>
<proteinExistence type="inferred from homology"/>
<evidence type="ECO:0000256" key="1">
    <source>
        <dbReference type="ARBA" id="ARBA00009437"/>
    </source>
</evidence>
<evidence type="ECO:0000259" key="5">
    <source>
        <dbReference type="PROSITE" id="PS50931"/>
    </source>
</evidence>
<dbReference type="SUPFAM" id="SSF53850">
    <property type="entry name" value="Periplasmic binding protein-like II"/>
    <property type="match status" value="1"/>
</dbReference>
<dbReference type="InterPro" id="IPR036390">
    <property type="entry name" value="WH_DNA-bd_sf"/>
</dbReference>
<evidence type="ECO:0000313" key="7">
    <source>
        <dbReference type="Proteomes" id="UP001589748"/>
    </source>
</evidence>
<dbReference type="CDD" id="cd05466">
    <property type="entry name" value="PBP2_LTTR_substrate"/>
    <property type="match status" value="1"/>
</dbReference>
<keyword evidence="3" id="KW-0238">DNA-binding</keyword>
<keyword evidence="2" id="KW-0805">Transcription regulation</keyword>
<comment type="similarity">
    <text evidence="1">Belongs to the LysR transcriptional regulatory family.</text>
</comment>
<dbReference type="Gene3D" id="3.40.190.290">
    <property type="match status" value="1"/>
</dbReference>
<comment type="caution">
    <text evidence="6">The sequence shown here is derived from an EMBL/GenBank/DDBJ whole genome shotgun (WGS) entry which is preliminary data.</text>
</comment>
<evidence type="ECO:0000313" key="6">
    <source>
        <dbReference type="EMBL" id="MFB9375510.1"/>
    </source>
</evidence>
<dbReference type="Gene3D" id="1.10.10.10">
    <property type="entry name" value="Winged helix-like DNA-binding domain superfamily/Winged helix DNA-binding domain"/>
    <property type="match status" value="1"/>
</dbReference>
<keyword evidence="7" id="KW-1185">Reference proteome</keyword>
<dbReference type="InterPro" id="IPR036388">
    <property type="entry name" value="WH-like_DNA-bd_sf"/>
</dbReference>
<sequence length="303" mass="31885">MELRTVTAFVTVVEAGGVTAAADLLRVAQPALSRQVRQLERDLGVTLFDRTGGRLTLTAAGHRLLPVARDLVATASAFRVAGQIIAEGRLAAVTIAAPTTTLSDVVAPFIATLRPEDPIPSVFTSDELSAVEALRRGADIAVTHRRPPGSTTGPALAAIPLSVAPVWAYVPPGHRWVGRRSVDLADLFEDPVVTLPTYITARQALDAAADRRGLSPAALVEAGTGVVAQALAAAGRGAAVVSDDPRFGLRPLAIRTGAGTDEILEVHLYAVCNPHHPAGAALVRLAERLRDYVRERYPTPVPR</sequence>
<accession>A0ABV5LN32</accession>
<dbReference type="Proteomes" id="UP001589748">
    <property type="component" value="Unassembled WGS sequence"/>
</dbReference>